<keyword evidence="2" id="KW-1185">Reference proteome</keyword>
<dbReference type="AlphaFoldDB" id="A0A0C9T2U7"/>
<name>A0A0C9T2U7_SPHS4</name>
<gene>
    <name evidence="1" type="ORF">M422DRAFT_276357</name>
</gene>
<dbReference type="Proteomes" id="UP000054279">
    <property type="component" value="Unassembled WGS sequence"/>
</dbReference>
<sequence>MHVTFSEFGHELCSQILSSEHNFMHVFDVWNGMDVLLEWMDDDDDDARSSCLLKAMRIVDAEMPAIAGKVAKNRNIAVGNE</sequence>
<reference evidence="1 2" key="1">
    <citation type="submission" date="2014-06" db="EMBL/GenBank/DDBJ databases">
        <title>Evolutionary Origins and Diversification of the Mycorrhizal Mutualists.</title>
        <authorList>
            <consortium name="DOE Joint Genome Institute"/>
            <consortium name="Mycorrhizal Genomics Consortium"/>
            <person name="Kohler A."/>
            <person name="Kuo A."/>
            <person name="Nagy L.G."/>
            <person name="Floudas D."/>
            <person name="Copeland A."/>
            <person name="Barry K.W."/>
            <person name="Cichocki N."/>
            <person name="Veneault-Fourrey C."/>
            <person name="LaButti K."/>
            <person name="Lindquist E.A."/>
            <person name="Lipzen A."/>
            <person name="Lundell T."/>
            <person name="Morin E."/>
            <person name="Murat C."/>
            <person name="Riley R."/>
            <person name="Ohm R."/>
            <person name="Sun H."/>
            <person name="Tunlid A."/>
            <person name="Henrissat B."/>
            <person name="Grigoriev I.V."/>
            <person name="Hibbett D.S."/>
            <person name="Martin F."/>
        </authorList>
    </citation>
    <scope>NUCLEOTIDE SEQUENCE [LARGE SCALE GENOMIC DNA]</scope>
    <source>
        <strain evidence="1 2">SS14</strain>
    </source>
</reference>
<dbReference type="EMBL" id="KN837791">
    <property type="protein sequence ID" value="KIJ23133.1"/>
    <property type="molecule type" value="Genomic_DNA"/>
</dbReference>
<protein>
    <submittedName>
        <fullName evidence="1">Uncharacterized protein</fullName>
    </submittedName>
</protein>
<dbReference type="HOGENOM" id="CLU_2575395_0_0_1"/>
<proteinExistence type="predicted"/>
<accession>A0A0C9T2U7</accession>
<evidence type="ECO:0000313" key="2">
    <source>
        <dbReference type="Proteomes" id="UP000054279"/>
    </source>
</evidence>
<organism evidence="1 2">
    <name type="scientific">Sphaerobolus stellatus (strain SS14)</name>
    <dbReference type="NCBI Taxonomy" id="990650"/>
    <lineage>
        <taxon>Eukaryota</taxon>
        <taxon>Fungi</taxon>
        <taxon>Dikarya</taxon>
        <taxon>Basidiomycota</taxon>
        <taxon>Agaricomycotina</taxon>
        <taxon>Agaricomycetes</taxon>
        <taxon>Phallomycetidae</taxon>
        <taxon>Geastrales</taxon>
        <taxon>Sphaerobolaceae</taxon>
        <taxon>Sphaerobolus</taxon>
    </lineage>
</organism>
<evidence type="ECO:0000313" key="1">
    <source>
        <dbReference type="EMBL" id="KIJ23133.1"/>
    </source>
</evidence>